<evidence type="ECO:0000313" key="1">
    <source>
        <dbReference type="EMBL" id="HEA86610.1"/>
    </source>
</evidence>
<organism evidence="1">
    <name type="scientific">candidate division WOR-3 bacterium</name>
    <dbReference type="NCBI Taxonomy" id="2052148"/>
    <lineage>
        <taxon>Bacteria</taxon>
        <taxon>Bacteria division WOR-3</taxon>
    </lineage>
</organism>
<comment type="caution">
    <text evidence="1">The sequence shown here is derived from an EMBL/GenBank/DDBJ whole genome shotgun (WGS) entry which is preliminary data.</text>
</comment>
<dbReference type="EMBL" id="DSLG01000002">
    <property type="protein sequence ID" value="HEA86610.1"/>
    <property type="molecule type" value="Genomic_DNA"/>
</dbReference>
<dbReference type="AlphaFoldDB" id="A0A7C1SMM0"/>
<sequence>MELILLLVCWGIVSQELIPDWPVTPDDDEIYELVEDSIAGVEKLPGAGLHNYRAVWRLKTESPAEVPLSLGSFLRLQLQRENCAGVVVMEKDPGEAGWADFWGAGLTFRHSRWRFTAGDYILHFGRGLILAGPGVRSGFAQLETLRNDVLARSAQENRNWRGLRVDYHTGGRVLFTFAGSYSRRDAQLNPDGTVAKLLFSGYHRDSAAVAAKGSIGQLLTGIILQLKLSDVCRAGVAVNSTRYDRMLVSEDSFYSFSGQNLAAGSVFCALGSSRRGGEIEFARSIPGGFAGAVRVNLSEQGWNVVLNGLLTGERFFSPAGRSPVLTNRKARGQLTGRLGWKNRGLTLQVGGNTYYDYLMDSIPARLEIAAGYEFGRFGFDIKTARKFRQEQERFRETRIELRLEMRQLGVSVYGGDAYHDNSVSSARVAGINLKLKLNPVDLRLAGAIGSVRGTGIAFGVPDPGVTYTEASYNFRSSATRLALAAGIKLGRTVRLAIKLGMTHYRCWDQDWAMQLELLN</sequence>
<gene>
    <name evidence="1" type="ORF">ENP94_01190</name>
</gene>
<reference evidence="1" key="1">
    <citation type="journal article" date="2020" name="mSystems">
        <title>Genome- and Community-Level Interaction Insights into Carbon Utilization and Element Cycling Functions of Hydrothermarchaeota in Hydrothermal Sediment.</title>
        <authorList>
            <person name="Zhou Z."/>
            <person name="Liu Y."/>
            <person name="Xu W."/>
            <person name="Pan J."/>
            <person name="Luo Z.H."/>
            <person name="Li M."/>
        </authorList>
    </citation>
    <scope>NUCLEOTIDE SEQUENCE [LARGE SCALE GENOMIC DNA]</scope>
    <source>
        <strain evidence="1">SpSt-265</strain>
    </source>
</reference>
<accession>A0A7C1SMM0</accession>
<proteinExistence type="predicted"/>
<protein>
    <submittedName>
        <fullName evidence="1">Uncharacterized protein</fullName>
    </submittedName>
</protein>
<name>A0A7C1SMM0_UNCW3</name>